<gene>
    <name evidence="2" type="ORF">H4R20_001646</name>
</gene>
<organism evidence="2 3">
    <name type="scientific">Coemansia guatemalensis</name>
    <dbReference type="NCBI Taxonomy" id="2761395"/>
    <lineage>
        <taxon>Eukaryota</taxon>
        <taxon>Fungi</taxon>
        <taxon>Fungi incertae sedis</taxon>
        <taxon>Zoopagomycota</taxon>
        <taxon>Kickxellomycotina</taxon>
        <taxon>Kickxellomycetes</taxon>
        <taxon>Kickxellales</taxon>
        <taxon>Kickxellaceae</taxon>
        <taxon>Coemansia</taxon>
    </lineage>
</organism>
<feature type="compositionally biased region" description="Polar residues" evidence="1">
    <location>
        <begin position="312"/>
        <end position="323"/>
    </location>
</feature>
<name>A0A9W8HWZ0_9FUNG</name>
<feature type="region of interest" description="Disordered" evidence="1">
    <location>
        <begin position="340"/>
        <end position="377"/>
    </location>
</feature>
<reference evidence="2" key="1">
    <citation type="submission" date="2022-07" db="EMBL/GenBank/DDBJ databases">
        <title>Phylogenomic reconstructions and comparative analyses of Kickxellomycotina fungi.</title>
        <authorList>
            <person name="Reynolds N.K."/>
            <person name="Stajich J.E."/>
            <person name="Barry K."/>
            <person name="Grigoriev I.V."/>
            <person name="Crous P."/>
            <person name="Smith M.E."/>
        </authorList>
    </citation>
    <scope>NUCLEOTIDE SEQUENCE</scope>
    <source>
        <strain evidence="2">NRRL 1565</strain>
    </source>
</reference>
<dbReference type="EMBL" id="JANBUO010000180">
    <property type="protein sequence ID" value="KAJ2806554.1"/>
    <property type="molecule type" value="Genomic_DNA"/>
</dbReference>
<feature type="compositionally biased region" description="Polar residues" evidence="1">
    <location>
        <begin position="364"/>
        <end position="374"/>
    </location>
</feature>
<sequence>MGDEAAEQTDGHETPLPLSESFRDTAFIKFVNEADSRNKSNSPAQGAVRANAVSNAGKRGHGGHHNSSVANSHRPQHSSKVTDSPLQTREDGVSGSHRGGHASNSTDDDGDWDELDNIELDSQTMRQLVETEEHFYATQQFLVSTDMPLSQEFAEPPSDAKQRVATRCASAGGGFRDSRGPQTVPSPAAQSVPVTPTSGAPIYISDSDSPARYSGSETGIAHGMAAGASLGASVPSQPHPPQLQPYQQQQQQQRQGLGRASSAHLPLNESARRRTNLFPRLAAHIPPKASDTSFPHHRRPPPLASGSAALAHQSTHQWPRLQQQTGNGIADQRFDLGTSILASPSSSNHRVAASRSSGVPLPQALQQRADSSSAMDEMRRLREENARMRAEHDSLRAQLYTKEGEVKIVRDNLAKTEIENTHLQERLANQISASTAAQEQAEKSLSAEIERLKTQLLFQQHEVQAATASQTPTRTATPRSVRAARSPSSGRKGAYPSFEEFMATPKQPTRTTSASALSKTPQTSTPQQRQKTRPKHSASATSNSPQSSTPLQRQKRQPEHVASVASPIGRASDIESQAAESAAGLLEMLTRIAQHPADAEFGGLMLLAVQLAKAARAPDSETISAFHAQACNMLDHLSRPSGHKQLESVVGLLLQAVDLPAICSPWLLDMSQHEIGGSADQENRTVVGGHYRLGQLCTVLSKALQADVAASVKLRHGGRESAACGRAISAQVRLVVRLIGLQPAAALGNDVWAQFSVHSLAVHIAPGLHLAGLSAVLELVTVLIQASPQAWQHLRDHPPRFEQLLVAALKRLRLAFARNESRMLDAHRKLLVLIASAIVTQEEDSRSLINATRQLTVALVRWFLDEHTTLTGTCNMPPHAEQKRVAVFCEHIKCLNVILSEVDDVVALLGGDESPLLFAFIAASTRMTFGERPFAGLPALQELAADLLAYVVTEDQALSIQDLVEF</sequence>
<feature type="compositionally biased region" description="Polar residues" evidence="1">
    <location>
        <begin position="65"/>
        <end position="87"/>
    </location>
</feature>
<feature type="compositionally biased region" description="Polar residues" evidence="1">
    <location>
        <begin position="340"/>
        <end position="357"/>
    </location>
</feature>
<feature type="region of interest" description="Disordered" evidence="1">
    <location>
        <begin position="1"/>
        <end position="118"/>
    </location>
</feature>
<dbReference type="OrthoDB" id="5560192at2759"/>
<dbReference type="GO" id="GO:0000077">
    <property type="term" value="P:DNA damage checkpoint signaling"/>
    <property type="evidence" value="ECO:0007669"/>
    <property type="project" value="InterPro"/>
</dbReference>
<protein>
    <submittedName>
        <fullName evidence="2">Uncharacterized protein</fullName>
    </submittedName>
</protein>
<dbReference type="Proteomes" id="UP001140094">
    <property type="component" value="Unassembled WGS sequence"/>
</dbReference>
<feature type="region of interest" description="Disordered" evidence="1">
    <location>
        <begin position="152"/>
        <end position="323"/>
    </location>
</feature>
<feature type="compositionally biased region" description="Acidic residues" evidence="1">
    <location>
        <begin position="106"/>
        <end position="118"/>
    </location>
</feature>
<feature type="compositionally biased region" description="Low complexity" evidence="1">
    <location>
        <begin position="244"/>
        <end position="255"/>
    </location>
</feature>
<dbReference type="AlphaFoldDB" id="A0A9W8HWZ0"/>
<feature type="compositionally biased region" description="Polar residues" evidence="1">
    <location>
        <begin position="180"/>
        <end position="198"/>
    </location>
</feature>
<dbReference type="PANTHER" id="PTHR28594:SF1">
    <property type="entry name" value="ATR-INTERACTING PROTEIN"/>
    <property type="match status" value="1"/>
</dbReference>
<proteinExistence type="predicted"/>
<evidence type="ECO:0000256" key="1">
    <source>
        <dbReference type="SAM" id="MobiDB-lite"/>
    </source>
</evidence>
<feature type="region of interest" description="Disordered" evidence="1">
    <location>
        <begin position="463"/>
        <end position="572"/>
    </location>
</feature>
<feature type="compositionally biased region" description="Low complexity" evidence="1">
    <location>
        <begin position="471"/>
        <end position="489"/>
    </location>
</feature>
<feature type="compositionally biased region" description="Low complexity" evidence="1">
    <location>
        <begin position="537"/>
        <end position="550"/>
    </location>
</feature>
<evidence type="ECO:0000313" key="3">
    <source>
        <dbReference type="Proteomes" id="UP001140094"/>
    </source>
</evidence>
<accession>A0A9W8HWZ0</accession>
<evidence type="ECO:0000313" key="2">
    <source>
        <dbReference type="EMBL" id="KAJ2806554.1"/>
    </source>
</evidence>
<keyword evidence="3" id="KW-1185">Reference proteome</keyword>
<feature type="compositionally biased region" description="Polar residues" evidence="1">
    <location>
        <begin position="506"/>
        <end position="529"/>
    </location>
</feature>
<dbReference type="InterPro" id="IPR033349">
    <property type="entry name" value="ATRIP"/>
</dbReference>
<dbReference type="PANTHER" id="PTHR28594">
    <property type="entry name" value="ATR-INTERACTING PROTEIN"/>
    <property type="match status" value="1"/>
</dbReference>
<comment type="caution">
    <text evidence="2">The sequence shown here is derived from an EMBL/GenBank/DDBJ whole genome shotgun (WGS) entry which is preliminary data.</text>
</comment>